<dbReference type="Proteomes" id="UP000016666">
    <property type="component" value="Chromosome 10"/>
</dbReference>
<name>A0A493TS73_ANAPP</name>
<sequence length="395" mass="43929">MACARQKALSRKSVMTQTECLLKTEAVQVSGCRECLSLLLPSEGGGDTVCVRCEQVDGLLSLVAGLKEEVERLRAIRECEREIDCWRDSLPGLKERYWAEIPQMGVDPVPCRSRELRRNGDRALLDLAGNAPPPPPPPPPPPSQVPLHNRFEALELERPVGKDEVAGLPRRMPRVRKLTPHLKTASTKKHRRVIVVGNSLLRQGKDEAEGLESSPNAGSNPAKRVKIGGSTEHSDWGRAEHCITTRATKKERRVLVIRDSLLRGTEAPICRPDNLSREVCCLPGARVRDVRKALPQLIKPEDYYPLVVIQVGSREAATRKMRNIKKDFASRGRSLKGSGAQVVFSSVLPLGDRDPERRRRTGPVNDWQRGWCLDQGFGYFSLGQPFGKPGMWAAD</sequence>
<feature type="region of interest" description="Disordered" evidence="1">
    <location>
        <begin position="125"/>
        <end position="145"/>
    </location>
</feature>
<dbReference type="SUPFAM" id="SSF52266">
    <property type="entry name" value="SGNH hydrolase"/>
    <property type="match status" value="1"/>
</dbReference>
<dbReference type="Gene3D" id="3.40.50.12700">
    <property type="match status" value="1"/>
</dbReference>
<dbReference type="SUPFAM" id="SSF101447">
    <property type="entry name" value="Formin homology 2 domain (FH2 domain)"/>
    <property type="match status" value="1"/>
</dbReference>
<accession>A0A493TS73</accession>
<dbReference type="Ensembl" id="ENSAPLT00000019361.1">
    <property type="protein sequence ID" value="ENSAPLP00000028727.1"/>
    <property type="gene ID" value="ENSAPLG00000025840.1"/>
</dbReference>
<dbReference type="Gene3D" id="3.40.50.12690">
    <property type="match status" value="1"/>
</dbReference>
<organism evidence="2 3">
    <name type="scientific">Anas platyrhynchos platyrhynchos</name>
    <name type="common">Northern mallard</name>
    <dbReference type="NCBI Taxonomy" id="8840"/>
    <lineage>
        <taxon>Eukaryota</taxon>
        <taxon>Metazoa</taxon>
        <taxon>Chordata</taxon>
        <taxon>Craniata</taxon>
        <taxon>Vertebrata</taxon>
        <taxon>Euteleostomi</taxon>
        <taxon>Archelosauria</taxon>
        <taxon>Archosauria</taxon>
        <taxon>Dinosauria</taxon>
        <taxon>Saurischia</taxon>
        <taxon>Theropoda</taxon>
        <taxon>Coelurosauria</taxon>
        <taxon>Aves</taxon>
        <taxon>Neognathae</taxon>
        <taxon>Galloanserae</taxon>
        <taxon>Anseriformes</taxon>
        <taxon>Anatidae</taxon>
        <taxon>Anatinae</taxon>
        <taxon>Anas</taxon>
    </lineage>
</organism>
<reference evidence="2" key="3">
    <citation type="submission" date="2025-09" db="UniProtKB">
        <authorList>
            <consortium name="Ensembl"/>
        </authorList>
    </citation>
    <scope>IDENTIFICATION</scope>
</reference>
<keyword evidence="3" id="KW-1185">Reference proteome</keyword>
<protein>
    <submittedName>
        <fullName evidence="2">Uncharacterized protein</fullName>
    </submittedName>
</protein>
<evidence type="ECO:0000256" key="1">
    <source>
        <dbReference type="SAM" id="MobiDB-lite"/>
    </source>
</evidence>
<feature type="region of interest" description="Disordered" evidence="1">
    <location>
        <begin position="205"/>
        <end position="233"/>
    </location>
</feature>
<dbReference type="AlphaFoldDB" id="A0A493TS73"/>
<dbReference type="OMA" id="EREIDCW"/>
<evidence type="ECO:0000313" key="2">
    <source>
        <dbReference type="Ensembl" id="ENSAPLP00000028727.1"/>
    </source>
</evidence>
<feature type="compositionally biased region" description="Pro residues" evidence="1">
    <location>
        <begin position="131"/>
        <end position="144"/>
    </location>
</feature>
<proteinExistence type="predicted"/>
<dbReference type="GeneTree" id="ENSGT01140000282870"/>
<evidence type="ECO:0000313" key="3">
    <source>
        <dbReference type="Proteomes" id="UP000016666"/>
    </source>
</evidence>
<reference evidence="2 3" key="1">
    <citation type="submission" date="2017-10" db="EMBL/GenBank/DDBJ databases">
        <title>A new Pekin duck reference genome.</title>
        <authorList>
            <person name="Hou Z.-C."/>
            <person name="Zhou Z.-K."/>
            <person name="Zhu F."/>
            <person name="Hou S.-S."/>
        </authorList>
    </citation>
    <scope>NUCLEOTIDE SEQUENCE [LARGE SCALE GENOMIC DNA]</scope>
</reference>
<reference evidence="2" key="2">
    <citation type="submission" date="2025-08" db="UniProtKB">
        <authorList>
            <consortium name="Ensembl"/>
        </authorList>
    </citation>
    <scope>IDENTIFICATION</scope>
</reference>